<feature type="region of interest" description="Disordered" evidence="1">
    <location>
        <begin position="1"/>
        <end position="95"/>
    </location>
</feature>
<feature type="region of interest" description="Disordered" evidence="1">
    <location>
        <begin position="248"/>
        <end position="269"/>
    </location>
</feature>
<proteinExistence type="predicted"/>
<keyword evidence="3" id="KW-1185">Reference proteome</keyword>
<dbReference type="Proteomes" id="UP001176961">
    <property type="component" value="Unassembled WGS sequence"/>
</dbReference>
<protein>
    <submittedName>
        <fullName evidence="2">Uncharacterized protein</fullName>
    </submittedName>
</protein>
<feature type="compositionally biased region" description="Basic and acidic residues" evidence="1">
    <location>
        <begin position="1"/>
        <end position="11"/>
    </location>
</feature>
<accession>A0AA36GUT4</accession>
<dbReference type="EMBL" id="CATQJL010000223">
    <property type="protein sequence ID" value="CAJ0598493.1"/>
    <property type="molecule type" value="Genomic_DNA"/>
</dbReference>
<feature type="compositionally biased region" description="Basic residues" evidence="1">
    <location>
        <begin position="189"/>
        <end position="203"/>
    </location>
</feature>
<evidence type="ECO:0000313" key="3">
    <source>
        <dbReference type="Proteomes" id="UP001176961"/>
    </source>
</evidence>
<feature type="compositionally biased region" description="Basic and acidic residues" evidence="1">
    <location>
        <begin position="148"/>
        <end position="160"/>
    </location>
</feature>
<organism evidence="2 3">
    <name type="scientific">Cylicocyclus nassatus</name>
    <name type="common">Nematode worm</name>
    <dbReference type="NCBI Taxonomy" id="53992"/>
    <lineage>
        <taxon>Eukaryota</taxon>
        <taxon>Metazoa</taxon>
        <taxon>Ecdysozoa</taxon>
        <taxon>Nematoda</taxon>
        <taxon>Chromadorea</taxon>
        <taxon>Rhabditida</taxon>
        <taxon>Rhabditina</taxon>
        <taxon>Rhabditomorpha</taxon>
        <taxon>Strongyloidea</taxon>
        <taxon>Strongylidae</taxon>
        <taxon>Cylicocyclus</taxon>
    </lineage>
</organism>
<dbReference type="AlphaFoldDB" id="A0AA36GUT4"/>
<feature type="region of interest" description="Disordered" evidence="1">
    <location>
        <begin position="135"/>
        <end position="233"/>
    </location>
</feature>
<evidence type="ECO:0000256" key="1">
    <source>
        <dbReference type="SAM" id="MobiDB-lite"/>
    </source>
</evidence>
<evidence type="ECO:0000313" key="2">
    <source>
        <dbReference type="EMBL" id="CAJ0598493.1"/>
    </source>
</evidence>
<sequence length="269" mass="30651">MLVEKTSDTRTAKPMMPIPITALYKEQKSTSSSTARSPDERFERKLFRYNAEDKRPAKHKPVYEHRQKAKKMEQKTPDSDSLKTARDISTISPSEAKKYSFLNKKEDNTVYEISEISDFDLYATKKKQPQPDLKKLEAYFALPQPAEAKSKSKESTESGKKSRSKTGGVQVRQLRTARKGGNTQDDKSSKRKLLKKVKARAIKSARSISRRELATSPKSTKKKSKESLTPVSKKISATNLLLHKFLRKKEVSVRQEKAETPRKTSQRTS</sequence>
<comment type="caution">
    <text evidence="2">The sequence shown here is derived from an EMBL/GenBank/DDBJ whole genome shotgun (WGS) entry which is preliminary data.</text>
</comment>
<name>A0AA36GUT4_CYLNA</name>
<reference evidence="2" key="1">
    <citation type="submission" date="2023-07" db="EMBL/GenBank/DDBJ databases">
        <authorList>
            <consortium name="CYATHOMIX"/>
        </authorList>
    </citation>
    <scope>NUCLEOTIDE SEQUENCE</scope>
    <source>
        <strain evidence="2">N/A</strain>
    </source>
</reference>
<feature type="compositionally biased region" description="Basic and acidic residues" evidence="1">
    <location>
        <begin position="248"/>
        <end position="262"/>
    </location>
</feature>
<gene>
    <name evidence="2" type="ORF">CYNAS_LOCUS10476</name>
</gene>
<feature type="compositionally biased region" description="Basic and acidic residues" evidence="1">
    <location>
        <begin position="37"/>
        <end position="86"/>
    </location>
</feature>